<dbReference type="InParanoid" id="F0XVI0"/>
<evidence type="ECO:0000256" key="3">
    <source>
        <dbReference type="ARBA" id="ARBA00022964"/>
    </source>
</evidence>
<dbReference type="Gene3D" id="2.60.120.620">
    <property type="entry name" value="q2cbj1_9rhob like domain"/>
    <property type="match status" value="1"/>
</dbReference>
<reference evidence="8 9" key="1">
    <citation type="journal article" date="2011" name="Proc. Natl. Acad. Sci. U.S.A.">
        <title>Niche of harmful alga Aureococcus anophagefferens revealed through ecogenomics.</title>
        <authorList>
            <person name="Gobler C.J."/>
            <person name="Berry D.L."/>
            <person name="Dyhrman S.T."/>
            <person name="Wilhelm S.W."/>
            <person name="Salamov A."/>
            <person name="Lobanov A.V."/>
            <person name="Zhang Y."/>
            <person name="Collier J.L."/>
            <person name="Wurch L.L."/>
            <person name="Kustka A.B."/>
            <person name="Dill B.D."/>
            <person name="Shah M."/>
            <person name="VerBerkmoes N.C."/>
            <person name="Kuo A."/>
            <person name="Terry A."/>
            <person name="Pangilinan J."/>
            <person name="Lindquist E.A."/>
            <person name="Lucas S."/>
            <person name="Paulsen I.T."/>
            <person name="Hattenrath-Lehmann T.K."/>
            <person name="Talmage S.C."/>
            <person name="Walker E.A."/>
            <person name="Koch F."/>
            <person name="Burson A.M."/>
            <person name="Marcoval M.A."/>
            <person name="Tang Y.Z."/>
            <person name="Lecleir G.R."/>
            <person name="Coyne K.J."/>
            <person name="Berg G.M."/>
            <person name="Bertrand E.M."/>
            <person name="Saito M.A."/>
            <person name="Gladyshev V.N."/>
            <person name="Grigoriev I.V."/>
        </authorList>
    </citation>
    <scope>NUCLEOTIDE SEQUENCE [LARGE SCALE GENOMIC DNA]</scope>
    <source>
        <strain evidence="9">CCMP 1984</strain>
    </source>
</reference>
<feature type="region of interest" description="Disordered" evidence="6">
    <location>
        <begin position="269"/>
        <end position="298"/>
    </location>
</feature>
<sequence length="298" mass="32783">MFDPVRKGYKQRAYTEDGRQLVVETLAVRPKLFLIEDFCSAAEADALVAASAGLLEPSGTLRNEGVIRVSEHAWLDHAKAGDAAFDLSRRVAAVARLPPSMVHGSEPVQTARYEPGGHYYLHLDTGRNHGVGRYLTLTLYLNDVDAGGETSFPLADDGSVSFTDGDAEEDDVATMPMGWRDGDPAAPDGEPWDLSREASCRRNVWVRPRKGRAVLWYNHEPISNPDPAKWTELGPLDRYALHGGCDVRAPDTKWIATVWINPPGWAPGSLTKARKKRRVATASGARGASRASFRREHR</sequence>
<keyword evidence="3" id="KW-0223">Dioxygenase</keyword>
<dbReference type="GeneID" id="20223059"/>
<feature type="domain" description="Fe2OG dioxygenase" evidence="7">
    <location>
        <begin position="104"/>
        <end position="262"/>
    </location>
</feature>
<name>F0XVI0_AURAN</name>
<dbReference type="RefSeq" id="XP_009032735.1">
    <property type="nucleotide sequence ID" value="XM_009034487.1"/>
</dbReference>
<dbReference type="InterPro" id="IPR045054">
    <property type="entry name" value="P4HA-like"/>
</dbReference>
<dbReference type="InterPro" id="IPR044862">
    <property type="entry name" value="Pro_4_hyd_alph_FE2OG_OXY"/>
</dbReference>
<dbReference type="PROSITE" id="PS51471">
    <property type="entry name" value="FE2OG_OXY"/>
    <property type="match status" value="1"/>
</dbReference>
<dbReference type="KEGG" id="aaf:AURANDRAFT_60552"/>
<keyword evidence="2" id="KW-0479">Metal-binding</keyword>
<dbReference type="EMBL" id="GL833120">
    <property type="protein sequence ID" value="EGB13138.1"/>
    <property type="molecule type" value="Genomic_DNA"/>
</dbReference>
<evidence type="ECO:0000259" key="7">
    <source>
        <dbReference type="PROSITE" id="PS51471"/>
    </source>
</evidence>
<evidence type="ECO:0000313" key="8">
    <source>
        <dbReference type="EMBL" id="EGB13138.1"/>
    </source>
</evidence>
<dbReference type="GO" id="GO:0031418">
    <property type="term" value="F:L-ascorbic acid binding"/>
    <property type="evidence" value="ECO:0007669"/>
    <property type="project" value="InterPro"/>
</dbReference>
<dbReference type="OrthoDB" id="420380at2759"/>
<comment type="cofactor">
    <cofactor evidence="1">
        <name>L-ascorbate</name>
        <dbReference type="ChEBI" id="CHEBI:38290"/>
    </cofactor>
</comment>
<evidence type="ECO:0000256" key="2">
    <source>
        <dbReference type="ARBA" id="ARBA00022723"/>
    </source>
</evidence>
<keyword evidence="5" id="KW-0408">Iron</keyword>
<dbReference type="InterPro" id="IPR005123">
    <property type="entry name" value="Oxoglu/Fe-dep_dioxygenase_dom"/>
</dbReference>
<dbReference type="GO" id="GO:0005506">
    <property type="term" value="F:iron ion binding"/>
    <property type="evidence" value="ECO:0007669"/>
    <property type="project" value="InterPro"/>
</dbReference>
<gene>
    <name evidence="8" type="ORF">AURANDRAFT_60552</name>
</gene>
<dbReference type="PANTHER" id="PTHR10869:SF246">
    <property type="entry name" value="TRANSMEMBRANE PROLYL 4-HYDROXYLASE"/>
    <property type="match status" value="1"/>
</dbReference>
<keyword evidence="9" id="KW-1185">Reference proteome</keyword>
<keyword evidence="4" id="KW-0560">Oxidoreductase</keyword>
<accession>F0XVI0</accession>
<feature type="region of interest" description="Disordered" evidence="6">
    <location>
        <begin position="174"/>
        <end position="194"/>
    </location>
</feature>
<proteinExistence type="predicted"/>
<dbReference type="AlphaFoldDB" id="F0XVI0"/>
<dbReference type="Pfam" id="PF13640">
    <property type="entry name" value="2OG-FeII_Oxy_3"/>
    <property type="match status" value="1"/>
</dbReference>
<evidence type="ECO:0000256" key="4">
    <source>
        <dbReference type="ARBA" id="ARBA00023002"/>
    </source>
</evidence>
<evidence type="ECO:0000313" key="9">
    <source>
        <dbReference type="Proteomes" id="UP000002729"/>
    </source>
</evidence>
<protein>
    <recommendedName>
        <fullName evidence="7">Fe2OG dioxygenase domain-containing protein</fullName>
    </recommendedName>
</protein>
<dbReference type="GO" id="GO:0004656">
    <property type="term" value="F:procollagen-proline 4-dioxygenase activity"/>
    <property type="evidence" value="ECO:0007669"/>
    <property type="project" value="TreeGrafter"/>
</dbReference>
<feature type="compositionally biased region" description="Low complexity" evidence="6">
    <location>
        <begin position="280"/>
        <end position="291"/>
    </location>
</feature>
<evidence type="ECO:0000256" key="6">
    <source>
        <dbReference type="SAM" id="MobiDB-lite"/>
    </source>
</evidence>
<evidence type="ECO:0000256" key="1">
    <source>
        <dbReference type="ARBA" id="ARBA00001961"/>
    </source>
</evidence>
<dbReference type="InterPro" id="IPR006620">
    <property type="entry name" value="Pro_4_hyd_alph"/>
</dbReference>
<organism evidence="9">
    <name type="scientific">Aureococcus anophagefferens</name>
    <name type="common">Harmful bloom alga</name>
    <dbReference type="NCBI Taxonomy" id="44056"/>
    <lineage>
        <taxon>Eukaryota</taxon>
        <taxon>Sar</taxon>
        <taxon>Stramenopiles</taxon>
        <taxon>Ochrophyta</taxon>
        <taxon>Pelagophyceae</taxon>
        <taxon>Pelagomonadales</taxon>
        <taxon>Pelagomonadaceae</taxon>
        <taxon>Aureococcus</taxon>
    </lineage>
</organism>
<dbReference type="Proteomes" id="UP000002729">
    <property type="component" value="Unassembled WGS sequence"/>
</dbReference>
<dbReference type="SMART" id="SM00702">
    <property type="entry name" value="P4Hc"/>
    <property type="match status" value="1"/>
</dbReference>
<dbReference type="eggNOG" id="KOG1591">
    <property type="taxonomic scope" value="Eukaryota"/>
</dbReference>
<dbReference type="PANTHER" id="PTHR10869">
    <property type="entry name" value="PROLYL 4-HYDROXYLASE ALPHA SUBUNIT"/>
    <property type="match status" value="1"/>
</dbReference>
<evidence type="ECO:0000256" key="5">
    <source>
        <dbReference type="ARBA" id="ARBA00023004"/>
    </source>
</evidence>
<dbReference type="GO" id="GO:0005783">
    <property type="term" value="C:endoplasmic reticulum"/>
    <property type="evidence" value="ECO:0007669"/>
    <property type="project" value="TreeGrafter"/>
</dbReference>